<dbReference type="PROSITE" id="PS50084">
    <property type="entry name" value="KH_TYPE_1"/>
    <property type="match status" value="3"/>
</dbReference>
<dbReference type="PANTHER" id="PTHR10288">
    <property type="entry name" value="KH DOMAIN CONTAINING RNA BINDING PROTEIN"/>
    <property type="match status" value="1"/>
</dbReference>
<feature type="domain" description="K Homology" evidence="4">
    <location>
        <begin position="150"/>
        <end position="223"/>
    </location>
</feature>
<name>A0A816LDR6_BRANA</name>
<evidence type="ECO:0000313" key="5">
    <source>
        <dbReference type="EMBL" id="CAF1935583.1"/>
    </source>
</evidence>
<dbReference type="EMBL" id="HG994369">
    <property type="protein sequence ID" value="CAF1935583.1"/>
    <property type="molecule type" value="Genomic_DNA"/>
</dbReference>
<evidence type="ECO:0000256" key="2">
    <source>
        <dbReference type="PROSITE-ProRule" id="PRU00117"/>
    </source>
</evidence>
<dbReference type="SUPFAM" id="SSF54791">
    <property type="entry name" value="Eukaryotic type KH-domain (KH-domain type I)"/>
    <property type="match status" value="3"/>
</dbReference>
<dbReference type="Gene3D" id="3.30.1370.10">
    <property type="entry name" value="K Homology domain, type 1"/>
    <property type="match status" value="3"/>
</dbReference>
<proteinExistence type="predicted"/>
<dbReference type="InterPro" id="IPR036612">
    <property type="entry name" value="KH_dom_type_1_sf"/>
</dbReference>
<keyword evidence="2" id="KW-0694">RNA-binding</keyword>
<feature type="region of interest" description="Disordered" evidence="3">
    <location>
        <begin position="25"/>
        <end position="152"/>
    </location>
</feature>
<keyword evidence="1" id="KW-0677">Repeat</keyword>
<sequence length="441" mass="49461">MYQNHPPRRTPINHHRDIIRRPTLYNPRKPAAITEKKAKTLETKAGRPSRVTTRHRRQNRPTTEEKKLTNKPTTSATNTKKAVNRIRLRTPRESPLRRRRFTTHSEKFAAELTEGDSYLHKQRAEMDSTESETTDESPEEPSQEPDSSEKPTHIRFLVPKALAGYVIGKGGSTITQFQDHSGAQILLSRNQEYFPGTTCRIVVMSGTTVQVLTAFQLVLAKLHCQLQAEDGSDVELRRTRVVIPHSSCGSIIGKGGATIRFFIENSKAGIKISPLDFELSDRLLTLSGTMEEQMRAIALILTKLTEEDDYSQQMHSPNSYRKDLGLRNILHAWKSVKSRRSLGSKQNHKEDSYNSVTIGVSDEHIGVVIGRKGSHIMEISESSGARIKISGRGGFLPGTTDRKVTISGFQASIDLAVSIIERKVDKASKRRAKDETDMDTD</sequence>
<dbReference type="GO" id="GO:0003723">
    <property type="term" value="F:RNA binding"/>
    <property type="evidence" value="ECO:0007669"/>
    <property type="project" value="UniProtKB-UniRule"/>
</dbReference>
<feature type="compositionally biased region" description="Polar residues" evidence="3">
    <location>
        <begin position="70"/>
        <end position="81"/>
    </location>
</feature>
<reference evidence="5" key="1">
    <citation type="submission" date="2021-01" db="EMBL/GenBank/DDBJ databases">
        <authorList>
            <consortium name="Genoscope - CEA"/>
            <person name="William W."/>
        </authorList>
    </citation>
    <scope>NUCLEOTIDE SEQUENCE</scope>
</reference>
<organism evidence="5">
    <name type="scientific">Brassica napus</name>
    <name type="common">Rape</name>
    <dbReference type="NCBI Taxonomy" id="3708"/>
    <lineage>
        <taxon>Eukaryota</taxon>
        <taxon>Viridiplantae</taxon>
        <taxon>Streptophyta</taxon>
        <taxon>Embryophyta</taxon>
        <taxon>Tracheophyta</taxon>
        <taxon>Spermatophyta</taxon>
        <taxon>Magnoliopsida</taxon>
        <taxon>eudicotyledons</taxon>
        <taxon>Gunneridae</taxon>
        <taxon>Pentapetalae</taxon>
        <taxon>rosids</taxon>
        <taxon>malvids</taxon>
        <taxon>Brassicales</taxon>
        <taxon>Brassicaceae</taxon>
        <taxon>Brassiceae</taxon>
        <taxon>Brassica</taxon>
    </lineage>
</organism>
<dbReference type="InterPro" id="IPR004087">
    <property type="entry name" value="KH_dom"/>
</dbReference>
<feature type="domain" description="K Homology" evidence="4">
    <location>
        <begin position="352"/>
        <end position="425"/>
    </location>
</feature>
<evidence type="ECO:0000256" key="1">
    <source>
        <dbReference type="ARBA" id="ARBA00022737"/>
    </source>
</evidence>
<protein>
    <submittedName>
        <fullName evidence="5">(rape) hypothetical protein</fullName>
    </submittedName>
</protein>
<evidence type="ECO:0000256" key="3">
    <source>
        <dbReference type="SAM" id="MobiDB-lite"/>
    </source>
</evidence>
<dbReference type="InterPro" id="IPR004088">
    <property type="entry name" value="KH_dom_type_1"/>
</dbReference>
<gene>
    <name evidence="5" type="ORF">DARMORV10_C05P57550.1</name>
</gene>
<feature type="compositionally biased region" description="Basic and acidic residues" evidence="3">
    <location>
        <begin position="34"/>
        <end position="45"/>
    </location>
</feature>
<dbReference type="CDD" id="cd22437">
    <property type="entry name" value="KH-I_BTR1_rpt2"/>
    <property type="match status" value="1"/>
</dbReference>
<feature type="compositionally biased region" description="Acidic residues" evidence="3">
    <location>
        <begin position="127"/>
        <end position="143"/>
    </location>
</feature>
<dbReference type="Proteomes" id="UP001295469">
    <property type="component" value="Chromosome C05"/>
</dbReference>
<dbReference type="Pfam" id="PF00013">
    <property type="entry name" value="KH_1"/>
    <property type="match status" value="3"/>
</dbReference>
<accession>A0A816LDR6</accession>
<feature type="compositionally biased region" description="Basic and acidic residues" evidence="3">
    <location>
        <begin position="117"/>
        <end position="126"/>
    </location>
</feature>
<evidence type="ECO:0000259" key="4">
    <source>
        <dbReference type="SMART" id="SM00322"/>
    </source>
</evidence>
<dbReference type="SMART" id="SM00322">
    <property type="entry name" value="KH"/>
    <property type="match status" value="3"/>
</dbReference>
<dbReference type="AlphaFoldDB" id="A0A816LDR6"/>
<feature type="domain" description="K Homology" evidence="4">
    <location>
        <begin position="235"/>
        <end position="305"/>
    </location>
</feature>